<organism evidence="2 3">
    <name type="scientific">Dictyobacter alpinus</name>
    <dbReference type="NCBI Taxonomy" id="2014873"/>
    <lineage>
        <taxon>Bacteria</taxon>
        <taxon>Bacillati</taxon>
        <taxon>Chloroflexota</taxon>
        <taxon>Ktedonobacteria</taxon>
        <taxon>Ktedonobacterales</taxon>
        <taxon>Dictyobacteraceae</taxon>
        <taxon>Dictyobacter</taxon>
    </lineage>
</organism>
<feature type="transmembrane region" description="Helical" evidence="1">
    <location>
        <begin position="99"/>
        <end position="123"/>
    </location>
</feature>
<evidence type="ECO:0000313" key="3">
    <source>
        <dbReference type="Proteomes" id="UP000287171"/>
    </source>
</evidence>
<keyword evidence="1" id="KW-0472">Membrane</keyword>
<dbReference type="OrthoDB" id="9838821at2"/>
<feature type="transmembrane region" description="Helical" evidence="1">
    <location>
        <begin position="158"/>
        <end position="177"/>
    </location>
</feature>
<proteinExistence type="predicted"/>
<dbReference type="AlphaFoldDB" id="A0A402BEF1"/>
<sequence>MRRLLILVAFINVVVLGSGVILYGLTHSGQREPTKTVLLVGFFLIFLMLIPLCIYMIRQMIAQDKQLRRYGIANISTWQLLRMKCDGTKPYQREAKLQLILFIGCAFVVLSLPIISLSLSAIMPYPDGSDIGKSDQQLQVEWHQLQTYKDTLSQTEHFLDAVCWLGAPICVLTYALLSKDLTTLKTGKLTKKVKRRSN</sequence>
<evidence type="ECO:0000313" key="2">
    <source>
        <dbReference type="EMBL" id="GCE29763.1"/>
    </source>
</evidence>
<accession>A0A402BEF1</accession>
<dbReference type="Proteomes" id="UP000287171">
    <property type="component" value="Unassembled WGS sequence"/>
</dbReference>
<reference evidence="3" key="1">
    <citation type="submission" date="2018-12" db="EMBL/GenBank/DDBJ databases">
        <title>Tengunoibacter tsumagoiensis gen. nov., sp. nov., Dictyobacter kobayashii sp. nov., D. alpinus sp. nov., and D. joshuensis sp. nov. and description of Dictyobacteraceae fam. nov. within the order Ktedonobacterales isolated from Tengu-no-mugimeshi.</title>
        <authorList>
            <person name="Wang C.M."/>
            <person name="Zheng Y."/>
            <person name="Sakai Y."/>
            <person name="Toyoda A."/>
            <person name="Minakuchi Y."/>
            <person name="Abe K."/>
            <person name="Yokota A."/>
            <person name="Yabe S."/>
        </authorList>
    </citation>
    <scope>NUCLEOTIDE SEQUENCE [LARGE SCALE GENOMIC DNA]</scope>
    <source>
        <strain evidence="3">Uno16</strain>
    </source>
</reference>
<feature type="transmembrane region" description="Helical" evidence="1">
    <location>
        <begin position="37"/>
        <end position="57"/>
    </location>
</feature>
<feature type="transmembrane region" description="Helical" evidence="1">
    <location>
        <begin position="5"/>
        <end position="25"/>
    </location>
</feature>
<comment type="caution">
    <text evidence="2">The sequence shown here is derived from an EMBL/GenBank/DDBJ whole genome shotgun (WGS) entry which is preliminary data.</text>
</comment>
<name>A0A402BEF1_9CHLR</name>
<keyword evidence="3" id="KW-1185">Reference proteome</keyword>
<protein>
    <submittedName>
        <fullName evidence="2">Uncharacterized protein</fullName>
    </submittedName>
</protein>
<keyword evidence="1" id="KW-1133">Transmembrane helix</keyword>
<keyword evidence="1" id="KW-0812">Transmembrane</keyword>
<dbReference type="EMBL" id="BIFT01000002">
    <property type="protein sequence ID" value="GCE29763.1"/>
    <property type="molecule type" value="Genomic_DNA"/>
</dbReference>
<gene>
    <name evidence="2" type="ORF">KDA_52470</name>
</gene>
<evidence type="ECO:0000256" key="1">
    <source>
        <dbReference type="SAM" id="Phobius"/>
    </source>
</evidence>
<dbReference type="RefSeq" id="WP_126629971.1">
    <property type="nucleotide sequence ID" value="NZ_BIFT01000002.1"/>
</dbReference>